<dbReference type="InterPro" id="IPR045297">
    <property type="entry name" value="Complex1_LYR_LYRM4"/>
</dbReference>
<name>A0AAD7Z397_DIPPU</name>
<dbReference type="PANTHER" id="PTHR13166">
    <property type="entry name" value="PROTEIN C6ORF149"/>
    <property type="match status" value="1"/>
</dbReference>
<dbReference type="InterPro" id="IPR051522">
    <property type="entry name" value="ISC_assembly_LYR"/>
</dbReference>
<reference evidence="3" key="1">
    <citation type="journal article" date="2023" name="IScience">
        <title>Live-bearing cockroach genome reveals convergent evolutionary mechanisms linked to viviparity in insects and beyond.</title>
        <authorList>
            <person name="Fouks B."/>
            <person name="Harrison M.C."/>
            <person name="Mikhailova A.A."/>
            <person name="Marchal E."/>
            <person name="English S."/>
            <person name="Carruthers M."/>
            <person name="Jennings E.C."/>
            <person name="Chiamaka E.L."/>
            <person name="Frigard R.A."/>
            <person name="Pippel M."/>
            <person name="Attardo G.M."/>
            <person name="Benoit J.B."/>
            <person name="Bornberg-Bauer E."/>
            <person name="Tobe S.S."/>
        </authorList>
    </citation>
    <scope>NUCLEOTIDE SEQUENCE</scope>
    <source>
        <strain evidence="3">Stay&amp;Tobe</strain>
    </source>
</reference>
<dbReference type="AlphaFoldDB" id="A0AAD7Z397"/>
<dbReference type="PANTHER" id="PTHR13166:SF7">
    <property type="entry name" value="LYR MOTIF-CONTAINING PROTEIN 4"/>
    <property type="match status" value="1"/>
</dbReference>
<feature type="domain" description="Complex 1 LYR protein" evidence="2">
    <location>
        <begin position="7"/>
        <end position="63"/>
    </location>
</feature>
<dbReference type="GO" id="GO:0016226">
    <property type="term" value="P:iron-sulfur cluster assembly"/>
    <property type="evidence" value="ECO:0007669"/>
    <property type="project" value="InterPro"/>
</dbReference>
<accession>A0AAD7Z397</accession>
<organism evidence="3 4">
    <name type="scientific">Diploptera punctata</name>
    <name type="common">Pacific beetle cockroach</name>
    <dbReference type="NCBI Taxonomy" id="6984"/>
    <lineage>
        <taxon>Eukaryota</taxon>
        <taxon>Metazoa</taxon>
        <taxon>Ecdysozoa</taxon>
        <taxon>Arthropoda</taxon>
        <taxon>Hexapoda</taxon>
        <taxon>Insecta</taxon>
        <taxon>Pterygota</taxon>
        <taxon>Neoptera</taxon>
        <taxon>Polyneoptera</taxon>
        <taxon>Dictyoptera</taxon>
        <taxon>Blattodea</taxon>
        <taxon>Blaberoidea</taxon>
        <taxon>Blaberidae</taxon>
        <taxon>Diplopterinae</taxon>
        <taxon>Diploptera</taxon>
    </lineage>
</organism>
<dbReference type="EMBL" id="JASPKZ010010685">
    <property type="protein sequence ID" value="KAJ9573695.1"/>
    <property type="molecule type" value="Genomic_DNA"/>
</dbReference>
<dbReference type="InterPro" id="IPR008011">
    <property type="entry name" value="Complex1_LYR_dom"/>
</dbReference>
<dbReference type="CDD" id="cd20264">
    <property type="entry name" value="Complex1_LYR_LYRM4"/>
    <property type="match status" value="1"/>
</dbReference>
<sequence>MAAPNSQALKLYKTLLRESQKFHSYNFRLYALRRIRDEFRENKSLTDSAKISEAIKKASDNLEIVKRQVVVGNLYTAEKLVIEKKAERDLSSHLEKS</sequence>
<protein>
    <recommendedName>
        <fullName evidence="2">Complex 1 LYR protein domain-containing protein</fullName>
    </recommendedName>
</protein>
<evidence type="ECO:0000259" key="2">
    <source>
        <dbReference type="Pfam" id="PF05347"/>
    </source>
</evidence>
<dbReference type="Proteomes" id="UP001233999">
    <property type="component" value="Unassembled WGS sequence"/>
</dbReference>
<keyword evidence="4" id="KW-1185">Reference proteome</keyword>
<reference evidence="3" key="2">
    <citation type="submission" date="2023-05" db="EMBL/GenBank/DDBJ databases">
        <authorList>
            <person name="Fouks B."/>
        </authorList>
    </citation>
    <scope>NUCLEOTIDE SEQUENCE</scope>
    <source>
        <strain evidence="3">Stay&amp;Tobe</strain>
        <tissue evidence="3">Testes</tissue>
    </source>
</reference>
<evidence type="ECO:0000256" key="1">
    <source>
        <dbReference type="ARBA" id="ARBA00009508"/>
    </source>
</evidence>
<proteinExistence type="inferred from homology"/>
<dbReference type="Pfam" id="PF05347">
    <property type="entry name" value="Complex1_LYR"/>
    <property type="match status" value="1"/>
</dbReference>
<comment type="similarity">
    <text evidence="1">Belongs to the complex I LYR family.</text>
</comment>
<evidence type="ECO:0000313" key="3">
    <source>
        <dbReference type="EMBL" id="KAJ9573695.1"/>
    </source>
</evidence>
<dbReference type="GO" id="GO:1990221">
    <property type="term" value="C:L-cysteine desulfurase complex"/>
    <property type="evidence" value="ECO:0007669"/>
    <property type="project" value="TreeGrafter"/>
</dbReference>
<comment type="caution">
    <text evidence="3">The sequence shown here is derived from an EMBL/GenBank/DDBJ whole genome shotgun (WGS) entry which is preliminary data.</text>
</comment>
<gene>
    <name evidence="3" type="ORF">L9F63_008908</name>
</gene>
<dbReference type="GO" id="GO:0005739">
    <property type="term" value="C:mitochondrion"/>
    <property type="evidence" value="ECO:0007669"/>
    <property type="project" value="TreeGrafter"/>
</dbReference>
<evidence type="ECO:0000313" key="4">
    <source>
        <dbReference type="Proteomes" id="UP001233999"/>
    </source>
</evidence>